<accession>A0AAV5UVX1</accession>
<feature type="domain" description="tRNA nucleotidyltransferase/poly(A) polymerase RNA and SrmB- binding" evidence="12">
    <location>
        <begin position="202"/>
        <end position="246"/>
    </location>
</feature>
<dbReference type="EMBL" id="BTSY01000001">
    <property type="protein sequence ID" value="GMT11420.1"/>
    <property type="molecule type" value="Genomic_DNA"/>
</dbReference>
<keyword evidence="8" id="KW-0460">Magnesium</keyword>
<evidence type="ECO:0000256" key="8">
    <source>
        <dbReference type="ARBA" id="ARBA00022842"/>
    </source>
</evidence>
<dbReference type="CDD" id="cd05398">
    <property type="entry name" value="NT_ClassII-CCAase"/>
    <property type="match status" value="1"/>
</dbReference>
<organism evidence="13 14">
    <name type="scientific">Pristionchus fissidentatus</name>
    <dbReference type="NCBI Taxonomy" id="1538716"/>
    <lineage>
        <taxon>Eukaryota</taxon>
        <taxon>Metazoa</taxon>
        <taxon>Ecdysozoa</taxon>
        <taxon>Nematoda</taxon>
        <taxon>Chromadorea</taxon>
        <taxon>Rhabditida</taxon>
        <taxon>Rhabditina</taxon>
        <taxon>Diplogasteromorpha</taxon>
        <taxon>Diplogasteroidea</taxon>
        <taxon>Neodiplogasteridae</taxon>
        <taxon>Pristionchus</taxon>
    </lineage>
</organism>
<keyword evidence="14" id="KW-1185">Reference proteome</keyword>
<name>A0AAV5UVX1_9BILA</name>
<dbReference type="Pfam" id="PF01743">
    <property type="entry name" value="PolyA_pol"/>
    <property type="match status" value="1"/>
</dbReference>
<dbReference type="GO" id="GO:0001680">
    <property type="term" value="P:tRNA 3'-terminal CCA addition"/>
    <property type="evidence" value="ECO:0007669"/>
    <property type="project" value="TreeGrafter"/>
</dbReference>
<keyword evidence="7" id="KW-0547">Nucleotide-binding</keyword>
<dbReference type="PANTHER" id="PTHR46173:SF1">
    <property type="entry name" value="CCA TRNA NUCLEOTIDYLTRANSFERASE 1, MITOCHONDRIAL"/>
    <property type="match status" value="1"/>
</dbReference>
<evidence type="ECO:0000256" key="10">
    <source>
        <dbReference type="SAM" id="MobiDB-lite"/>
    </source>
</evidence>
<dbReference type="GO" id="GO:0005739">
    <property type="term" value="C:mitochondrion"/>
    <property type="evidence" value="ECO:0007669"/>
    <property type="project" value="TreeGrafter"/>
</dbReference>
<evidence type="ECO:0000259" key="11">
    <source>
        <dbReference type="Pfam" id="PF01743"/>
    </source>
</evidence>
<dbReference type="GO" id="GO:0000166">
    <property type="term" value="F:nucleotide binding"/>
    <property type="evidence" value="ECO:0007669"/>
    <property type="project" value="UniProtKB-KW"/>
</dbReference>
<evidence type="ECO:0000259" key="12">
    <source>
        <dbReference type="Pfam" id="PF12627"/>
    </source>
</evidence>
<feature type="non-terminal residue" evidence="13">
    <location>
        <position position="1"/>
    </location>
</feature>
<evidence type="ECO:0000256" key="7">
    <source>
        <dbReference type="ARBA" id="ARBA00022741"/>
    </source>
</evidence>
<dbReference type="Gene3D" id="1.10.3090.10">
    <property type="entry name" value="cca-adding enzyme, domain 2"/>
    <property type="match status" value="1"/>
</dbReference>
<keyword evidence="9" id="KW-0694">RNA-binding</keyword>
<comment type="caution">
    <text evidence="13">The sequence shown here is derived from an EMBL/GenBank/DDBJ whole genome shotgun (WGS) entry which is preliminary data.</text>
</comment>
<dbReference type="Proteomes" id="UP001432322">
    <property type="component" value="Unassembled WGS sequence"/>
</dbReference>
<dbReference type="InterPro" id="IPR002646">
    <property type="entry name" value="PolA_pol_head_dom"/>
</dbReference>
<evidence type="ECO:0000256" key="9">
    <source>
        <dbReference type="RuleBase" id="RU003953"/>
    </source>
</evidence>
<dbReference type="InterPro" id="IPR043519">
    <property type="entry name" value="NT_sf"/>
</dbReference>
<dbReference type="Gene3D" id="3.30.460.10">
    <property type="entry name" value="Beta Polymerase, domain 2"/>
    <property type="match status" value="1"/>
</dbReference>
<dbReference type="InterPro" id="IPR050264">
    <property type="entry name" value="Bact_CCA-adding_enz_type3_sf"/>
</dbReference>
<feature type="region of interest" description="Disordered" evidence="10">
    <location>
        <begin position="442"/>
        <end position="463"/>
    </location>
</feature>
<dbReference type="PANTHER" id="PTHR46173">
    <property type="entry name" value="CCA TRNA NUCLEOTIDYLTRANSFERASE 1, MITOCHONDRIAL"/>
    <property type="match status" value="1"/>
</dbReference>
<reference evidence="13" key="1">
    <citation type="submission" date="2023-10" db="EMBL/GenBank/DDBJ databases">
        <title>Genome assembly of Pristionchus species.</title>
        <authorList>
            <person name="Yoshida K."/>
            <person name="Sommer R.J."/>
        </authorList>
    </citation>
    <scope>NUCLEOTIDE SEQUENCE</scope>
    <source>
        <strain evidence="13">RS5133</strain>
    </source>
</reference>
<keyword evidence="4" id="KW-0819">tRNA processing</keyword>
<protein>
    <submittedName>
        <fullName evidence="13">Uncharacterized protein</fullName>
    </submittedName>
</protein>
<evidence type="ECO:0000313" key="13">
    <source>
        <dbReference type="EMBL" id="GMT11420.1"/>
    </source>
</evidence>
<dbReference type="SUPFAM" id="SSF81301">
    <property type="entry name" value="Nucleotidyltransferase"/>
    <property type="match status" value="1"/>
</dbReference>
<dbReference type="GO" id="GO:1990180">
    <property type="term" value="P:mitochondrial tRNA 3'-end processing"/>
    <property type="evidence" value="ECO:0007669"/>
    <property type="project" value="TreeGrafter"/>
</dbReference>
<dbReference type="GO" id="GO:0016779">
    <property type="term" value="F:nucleotidyltransferase activity"/>
    <property type="evidence" value="ECO:0007669"/>
    <property type="project" value="UniProtKB-KW"/>
</dbReference>
<dbReference type="AlphaFoldDB" id="A0AAV5UVX1"/>
<evidence type="ECO:0000256" key="6">
    <source>
        <dbReference type="ARBA" id="ARBA00022723"/>
    </source>
</evidence>
<evidence type="ECO:0000313" key="14">
    <source>
        <dbReference type="Proteomes" id="UP001432322"/>
    </source>
</evidence>
<dbReference type="GO" id="GO:0000049">
    <property type="term" value="F:tRNA binding"/>
    <property type="evidence" value="ECO:0007669"/>
    <property type="project" value="TreeGrafter"/>
</dbReference>
<dbReference type="Pfam" id="PF12627">
    <property type="entry name" value="PolyA_pol_RNAbd"/>
    <property type="match status" value="1"/>
</dbReference>
<proteinExistence type="inferred from homology"/>
<keyword evidence="3 9" id="KW-0808">Transferase</keyword>
<dbReference type="SUPFAM" id="SSF81891">
    <property type="entry name" value="Poly A polymerase C-terminal region-like"/>
    <property type="match status" value="1"/>
</dbReference>
<dbReference type="GO" id="GO:0046872">
    <property type="term" value="F:metal ion binding"/>
    <property type="evidence" value="ECO:0007669"/>
    <property type="project" value="UniProtKB-KW"/>
</dbReference>
<evidence type="ECO:0000256" key="5">
    <source>
        <dbReference type="ARBA" id="ARBA00022695"/>
    </source>
</evidence>
<evidence type="ECO:0000256" key="1">
    <source>
        <dbReference type="ARBA" id="ARBA00001946"/>
    </source>
</evidence>
<gene>
    <name evidence="13" type="ORF">PFISCL1PPCAC_2717</name>
</gene>
<keyword evidence="5" id="KW-0548">Nucleotidyltransferase</keyword>
<comment type="similarity">
    <text evidence="2 9">Belongs to the tRNA nucleotidyltransferase/poly(A) polymerase family.</text>
</comment>
<sequence>STTVICRRNLAIRATMKIDSPDFKALFTPDLEVLKALFEKNNFELRIAGGAVRDLLMGKSPADVDFATSATPQMMIDLFNREDVRMLHKNGELHGTVTCRIGENNFEVTTLRIDEVCDGRRAQVSFTTDWELDANRRDLTINSMFLDLDGTVVDYTGGVEDCQKRRVAFVGQPVQRIQEDFLRILRYFRFYGRIANENAQHEEETIKAIVDNKEGLAIVSPERIWTEMKRVVVGRLAPAVVRVMVDDCELTSLLGLPTQSLSHMERFERVYNRGKEVEKKIDGSILESMTMIAALCSEKKDIDEFHAKTKLSNVERQLGEFIVERREEAEKETRNGSDTPLVYWRRLLAREFGPTVAGKVRNDGDRIRAKIVQLAITVDAPNEVISDLLSSPHPPVFPIDGKDLMEAKVPAGPRMQFVKMYLFELWIQSDFSLSKDSLLTRVADPEIPSPPPKEEKGGKRKRK</sequence>
<dbReference type="InterPro" id="IPR032828">
    <property type="entry name" value="PolyA_RNA-bd"/>
</dbReference>
<evidence type="ECO:0000256" key="2">
    <source>
        <dbReference type="ARBA" id="ARBA00007265"/>
    </source>
</evidence>
<feature type="domain" description="Poly A polymerase head" evidence="11">
    <location>
        <begin position="45"/>
        <end position="167"/>
    </location>
</feature>
<comment type="cofactor">
    <cofactor evidence="1">
        <name>Mg(2+)</name>
        <dbReference type="ChEBI" id="CHEBI:18420"/>
    </cofactor>
</comment>
<evidence type="ECO:0000256" key="4">
    <source>
        <dbReference type="ARBA" id="ARBA00022694"/>
    </source>
</evidence>
<keyword evidence="6" id="KW-0479">Metal-binding</keyword>
<evidence type="ECO:0000256" key="3">
    <source>
        <dbReference type="ARBA" id="ARBA00022679"/>
    </source>
</evidence>
<feature type="non-terminal residue" evidence="13">
    <location>
        <position position="463"/>
    </location>
</feature>